<protein>
    <recommendedName>
        <fullName evidence="1">F-box domain-containing protein</fullName>
    </recommendedName>
</protein>
<dbReference type="PROSITE" id="PS50181">
    <property type="entry name" value="FBOX"/>
    <property type="match status" value="1"/>
</dbReference>
<proteinExistence type="predicted"/>
<dbReference type="SUPFAM" id="SSF81383">
    <property type="entry name" value="F-box domain"/>
    <property type="match status" value="1"/>
</dbReference>
<dbReference type="AlphaFoldDB" id="A0A7S0AXS8"/>
<reference evidence="2" key="1">
    <citation type="submission" date="2021-01" db="EMBL/GenBank/DDBJ databases">
        <authorList>
            <person name="Corre E."/>
            <person name="Pelletier E."/>
            <person name="Niang G."/>
            <person name="Scheremetjew M."/>
            <person name="Finn R."/>
            <person name="Kale V."/>
            <person name="Holt S."/>
            <person name="Cochrane G."/>
            <person name="Meng A."/>
            <person name="Brown T."/>
            <person name="Cohen L."/>
        </authorList>
    </citation>
    <scope>NUCLEOTIDE SEQUENCE</scope>
    <source>
        <strain evidence="2">CCMP3303</strain>
    </source>
</reference>
<dbReference type="InterPro" id="IPR036047">
    <property type="entry name" value="F-box-like_dom_sf"/>
</dbReference>
<dbReference type="Gene3D" id="1.20.1280.50">
    <property type="match status" value="1"/>
</dbReference>
<feature type="domain" description="F-box" evidence="1">
    <location>
        <begin position="36"/>
        <end position="91"/>
    </location>
</feature>
<sequence>MRLESIAVSAPKRPKRIKIVPTEPVPSAASVPIVTCTNLHDLPSEVMGVVLAFLAPDLAHPAHADCGLVHLSRVSKSYRALALGNQLWRRICIARWSTKVGHAARLAQADSEANAEKDTANTTAKGKYWYRKFGAEERDASRTTITRDELYSTTFSIRLWFQSKRHPDMKRIKGALASGLDGYSLSDAMHFDPSGQLTGMPDPYNGDPFFINDTGSIVNFGIPFDDGTHPLVSLYVHRRKDWGWELRSQLYVIRSIVGSQGSDIAKLWEEYSSCLVIQKRKKGVTCNRGSIKYKRREVPDIAEIKGFLTW</sequence>
<evidence type="ECO:0000259" key="1">
    <source>
        <dbReference type="PROSITE" id="PS50181"/>
    </source>
</evidence>
<dbReference type="InterPro" id="IPR001810">
    <property type="entry name" value="F-box_dom"/>
</dbReference>
<evidence type="ECO:0000313" key="2">
    <source>
        <dbReference type="EMBL" id="CAD8375755.1"/>
    </source>
</evidence>
<dbReference type="EMBL" id="HBEJ01014757">
    <property type="protein sequence ID" value="CAD8375755.1"/>
    <property type="molecule type" value="Transcribed_RNA"/>
</dbReference>
<accession>A0A7S0AXS8</accession>
<gene>
    <name evidence="2" type="ORF">MPOL1434_LOCUS8657</name>
</gene>
<organism evidence="2">
    <name type="scientific">Minutocellus polymorphus</name>
    <dbReference type="NCBI Taxonomy" id="265543"/>
    <lineage>
        <taxon>Eukaryota</taxon>
        <taxon>Sar</taxon>
        <taxon>Stramenopiles</taxon>
        <taxon>Ochrophyta</taxon>
        <taxon>Bacillariophyta</taxon>
        <taxon>Mediophyceae</taxon>
        <taxon>Cymatosirophycidae</taxon>
        <taxon>Cymatosirales</taxon>
        <taxon>Cymatosiraceae</taxon>
        <taxon>Minutocellus</taxon>
    </lineage>
</organism>
<name>A0A7S0AXS8_9STRA</name>
<dbReference type="Pfam" id="PF12937">
    <property type="entry name" value="F-box-like"/>
    <property type="match status" value="1"/>
</dbReference>